<feature type="compositionally biased region" description="Acidic residues" evidence="1">
    <location>
        <begin position="51"/>
        <end position="60"/>
    </location>
</feature>
<dbReference type="Proteomes" id="UP000092462">
    <property type="component" value="Unassembled WGS sequence"/>
</dbReference>
<name>A0A1B0DIN3_PHLPP</name>
<dbReference type="EnsemblMetazoa" id="PPAI008020-RA">
    <property type="protein sequence ID" value="PPAI008020-PA"/>
    <property type="gene ID" value="PPAI008020"/>
</dbReference>
<dbReference type="VEuPathDB" id="VectorBase:PPAI008020"/>
<dbReference type="EMBL" id="AJVK01062792">
    <property type="status" value="NOT_ANNOTATED_CDS"/>
    <property type="molecule type" value="Genomic_DNA"/>
</dbReference>
<feature type="compositionally biased region" description="Low complexity" evidence="1">
    <location>
        <begin position="74"/>
        <end position="91"/>
    </location>
</feature>
<dbReference type="VEuPathDB" id="VectorBase:PPAPM1_007101"/>
<sequence>MRTSLKIMQKILTIKYTLDSILRHKVKYRILYISTEKTRSLRKGIRRSTEDDGYEQDSDGEMGSRRPGDTRSLQRPPQGSGRPRKSSGSSPWDGEDLTPTGQASKGGTVAAWKRPASASESERRLAESRRMLSHATTLSGSDGEKDRRFRKKTRVR</sequence>
<organism evidence="2 3">
    <name type="scientific">Phlebotomus papatasi</name>
    <name type="common">Sandfly</name>
    <dbReference type="NCBI Taxonomy" id="29031"/>
    <lineage>
        <taxon>Eukaryota</taxon>
        <taxon>Metazoa</taxon>
        <taxon>Ecdysozoa</taxon>
        <taxon>Arthropoda</taxon>
        <taxon>Hexapoda</taxon>
        <taxon>Insecta</taxon>
        <taxon>Pterygota</taxon>
        <taxon>Neoptera</taxon>
        <taxon>Endopterygota</taxon>
        <taxon>Diptera</taxon>
        <taxon>Nematocera</taxon>
        <taxon>Psychodoidea</taxon>
        <taxon>Psychodidae</taxon>
        <taxon>Phlebotomus</taxon>
        <taxon>Phlebotomus</taxon>
    </lineage>
</organism>
<proteinExistence type="predicted"/>
<dbReference type="AlphaFoldDB" id="A0A1B0DIN3"/>
<accession>A0A1B0DIN3</accession>
<protein>
    <submittedName>
        <fullName evidence="2">Uncharacterized protein</fullName>
    </submittedName>
</protein>
<feature type="region of interest" description="Disordered" evidence="1">
    <location>
        <begin position="40"/>
        <end position="156"/>
    </location>
</feature>
<keyword evidence="3" id="KW-1185">Reference proteome</keyword>
<reference evidence="2" key="1">
    <citation type="submission" date="2022-08" db="UniProtKB">
        <authorList>
            <consortium name="EnsemblMetazoa"/>
        </authorList>
    </citation>
    <scope>IDENTIFICATION</scope>
    <source>
        <strain evidence="2">Israel</strain>
    </source>
</reference>
<evidence type="ECO:0000313" key="3">
    <source>
        <dbReference type="Proteomes" id="UP000092462"/>
    </source>
</evidence>
<evidence type="ECO:0000313" key="2">
    <source>
        <dbReference type="EnsemblMetazoa" id="PPAI008020-PA"/>
    </source>
</evidence>
<feature type="compositionally biased region" description="Basic and acidic residues" evidence="1">
    <location>
        <begin position="120"/>
        <end position="130"/>
    </location>
</feature>
<evidence type="ECO:0000256" key="1">
    <source>
        <dbReference type="SAM" id="MobiDB-lite"/>
    </source>
</evidence>